<feature type="compositionally biased region" description="Basic and acidic residues" evidence="5">
    <location>
        <begin position="191"/>
        <end position="217"/>
    </location>
</feature>
<evidence type="ECO:0000256" key="3">
    <source>
        <dbReference type="ARBA" id="ARBA00022833"/>
    </source>
</evidence>
<dbReference type="KEGG" id="egr:104436618"/>
<dbReference type="FunFam" id="1.10.220.150:FF:000005">
    <property type="entry name" value="Arf-GAP domain and FG repeat-containing protein 1"/>
    <property type="match status" value="1"/>
</dbReference>
<protein>
    <recommendedName>
        <fullName evidence="6">Arf-GAP domain-containing protein</fullName>
    </recommendedName>
</protein>
<dbReference type="Gramene" id="KCW79713">
    <property type="protein sequence ID" value="KCW79713"/>
    <property type="gene ID" value="EUGRSUZ_C01068"/>
</dbReference>
<dbReference type="Gene3D" id="1.10.220.150">
    <property type="entry name" value="Arf GTPase activating protein"/>
    <property type="match status" value="1"/>
</dbReference>
<dbReference type="GO" id="GO:0009615">
    <property type="term" value="P:response to virus"/>
    <property type="evidence" value="ECO:0007669"/>
    <property type="project" value="EnsemblPlants"/>
</dbReference>
<evidence type="ECO:0000256" key="1">
    <source>
        <dbReference type="ARBA" id="ARBA00022723"/>
    </source>
</evidence>
<dbReference type="PRINTS" id="PR00405">
    <property type="entry name" value="REVINTRACTNG"/>
</dbReference>
<dbReference type="InterPro" id="IPR037278">
    <property type="entry name" value="ARFGAP/RecO"/>
</dbReference>
<dbReference type="InterPro" id="IPR044820">
    <property type="entry name" value="AGD14-like"/>
</dbReference>
<name>A0A059CMM2_EUCGR</name>
<evidence type="ECO:0000259" key="6">
    <source>
        <dbReference type="PROSITE" id="PS50115"/>
    </source>
</evidence>
<evidence type="ECO:0000256" key="2">
    <source>
        <dbReference type="ARBA" id="ARBA00022771"/>
    </source>
</evidence>
<keyword evidence="1" id="KW-0479">Metal-binding</keyword>
<gene>
    <name evidence="7" type="ORF">EUGRSUZ_C01068</name>
</gene>
<feature type="compositionally biased region" description="Basic and acidic residues" evidence="5">
    <location>
        <begin position="124"/>
        <end position="142"/>
    </location>
</feature>
<dbReference type="GO" id="GO:0005525">
    <property type="term" value="F:GTP binding"/>
    <property type="evidence" value="ECO:0007669"/>
    <property type="project" value="EnsemblPlants"/>
</dbReference>
<dbReference type="PANTHER" id="PTHR46085:SF3">
    <property type="entry name" value="ARF GTPASE ACTIVATING PROTEIN"/>
    <property type="match status" value="1"/>
</dbReference>
<dbReference type="Pfam" id="PF01412">
    <property type="entry name" value="ArfGap"/>
    <property type="match status" value="1"/>
</dbReference>
<feature type="region of interest" description="Disordered" evidence="5">
    <location>
        <begin position="304"/>
        <end position="334"/>
    </location>
</feature>
<feature type="compositionally biased region" description="Polar residues" evidence="5">
    <location>
        <begin position="320"/>
        <end position="334"/>
    </location>
</feature>
<dbReference type="PROSITE" id="PS50115">
    <property type="entry name" value="ARFGAP"/>
    <property type="match status" value="1"/>
</dbReference>
<feature type="compositionally biased region" description="Polar residues" evidence="5">
    <location>
        <begin position="597"/>
        <end position="611"/>
    </location>
</feature>
<evidence type="ECO:0000313" key="7">
    <source>
        <dbReference type="EMBL" id="KCW79713.1"/>
    </source>
</evidence>
<keyword evidence="3" id="KW-0862">Zinc</keyword>
<dbReference type="GO" id="GO:0006913">
    <property type="term" value="P:nucleocytoplasmic transport"/>
    <property type="evidence" value="ECO:0007669"/>
    <property type="project" value="EnsemblPlants"/>
</dbReference>
<dbReference type="SMART" id="SM00105">
    <property type="entry name" value="ArfGap"/>
    <property type="match status" value="1"/>
</dbReference>
<dbReference type="FunCoup" id="A0A059CMM2">
    <property type="interactions" value="2103"/>
</dbReference>
<dbReference type="CDD" id="cd08838">
    <property type="entry name" value="ArfGap_AGFG"/>
    <property type="match status" value="1"/>
</dbReference>
<proteinExistence type="predicted"/>
<feature type="compositionally biased region" description="Basic and acidic residues" evidence="5">
    <location>
        <begin position="174"/>
        <end position="184"/>
    </location>
</feature>
<evidence type="ECO:0000256" key="4">
    <source>
        <dbReference type="PROSITE-ProRule" id="PRU00288"/>
    </source>
</evidence>
<dbReference type="PANTHER" id="PTHR46085">
    <property type="entry name" value="ARFGAP/RECO-RELATED"/>
    <property type="match status" value="1"/>
</dbReference>
<dbReference type="InParanoid" id="A0A059CMM2"/>
<dbReference type="GO" id="GO:0008270">
    <property type="term" value="F:zinc ion binding"/>
    <property type="evidence" value="ECO:0007669"/>
    <property type="project" value="UniProtKB-KW"/>
</dbReference>
<dbReference type="eggNOG" id="KOG0702">
    <property type="taxonomic scope" value="Eukaryota"/>
</dbReference>
<dbReference type="InterPro" id="IPR038508">
    <property type="entry name" value="ArfGAP_dom_sf"/>
</dbReference>
<dbReference type="OMA" id="GYEHNDY"/>
<dbReference type="GO" id="GO:0003924">
    <property type="term" value="F:GTPase activity"/>
    <property type="evidence" value="ECO:0007669"/>
    <property type="project" value="EnsemblPlants"/>
</dbReference>
<dbReference type="OrthoDB" id="6036at2759"/>
<dbReference type="InterPro" id="IPR001164">
    <property type="entry name" value="ArfGAP_dom"/>
</dbReference>
<evidence type="ECO:0000256" key="5">
    <source>
        <dbReference type="SAM" id="MobiDB-lite"/>
    </source>
</evidence>
<sequence length="733" mass="78103">MANRIKEDEKNERIIRGLLKLPENKRCINCNSLGPQYVCTSFCTFVCTTCSGIHREFTHRVKSISMAKFTSQEVSALQGGGNQRAKEIYLKEWDPQRNSLPDCSNVDRLRDFIKHVYVDKRYSGDRSFDRPPRAKSDREDSYHGGSRSPPYEETYDRRYSDRSSSGGRSPAYDQESRQHSDFKRSPSRPDVINDWRREDRFGNGKKLDDRRTSDGESKIGGSPERPKDLETSSPPVVRPVREILGDNVLPLRIVEPPKANGTRATDGLVQTQRTVSSSSLGSTNGNVAEVKPEKAVSLIDFDADPEPPTTATTQPHPPTMSQAISTPMTSTSQDNWASFDVAPATIVSQPPNASPLDSVISQLTTPAPAPGQQSGGPGFGGAFVAPGGSSAVLPLVGNSMAAPVVNTPALPLTAGASTVVPAGGLSTFPQGGSSVSAPGLVSTSAVSGGPAFSTPPQQPTLFPAAGMQTTQPSSMHIHGTSGNQSWNASPPANVQGPFSMVSSQALHASKPPEQVTSAVVLQNVSADVKSSSRKELPMDLFTATYPSYPAPVMGWQNRPHFAMGYMQYNPVMTMQPLPQQTMQPLPHQTMQPLPQQSKSVNPFDTSEPSQVQTPMFPSMASLQGALPNVPPSSSLMHASGLGTPTPSWIPPQGTYASAASLQPQAHASALPPSAYMGQQMHGNMPPSRYQGVGGFGMEGASYGPLNTNQFGTAGFPAPHTPNSSAPVGGNPFG</sequence>
<feature type="domain" description="Arf-GAP" evidence="6">
    <location>
        <begin position="12"/>
        <end position="130"/>
    </location>
</feature>
<dbReference type="GO" id="GO:0005096">
    <property type="term" value="F:GTPase activator activity"/>
    <property type="evidence" value="ECO:0007669"/>
    <property type="project" value="InterPro"/>
</dbReference>
<feature type="region of interest" description="Disordered" evidence="5">
    <location>
        <begin position="590"/>
        <end position="611"/>
    </location>
</feature>
<accession>A0A059CMM2</accession>
<dbReference type="AlphaFoldDB" id="A0A059CMM2"/>
<dbReference type="SUPFAM" id="SSF57863">
    <property type="entry name" value="ArfGap/RecO-like zinc finger"/>
    <property type="match status" value="1"/>
</dbReference>
<reference evidence="7" key="1">
    <citation type="submission" date="2013-07" db="EMBL/GenBank/DDBJ databases">
        <title>The genome of Eucalyptus grandis.</title>
        <authorList>
            <person name="Schmutz J."/>
            <person name="Hayes R."/>
            <person name="Myburg A."/>
            <person name="Tuskan G."/>
            <person name="Grattapaglia D."/>
            <person name="Rokhsar D.S."/>
        </authorList>
    </citation>
    <scope>NUCLEOTIDE SEQUENCE</scope>
    <source>
        <tissue evidence="7">Leaf extractions</tissue>
    </source>
</reference>
<feature type="region of interest" description="Disordered" evidence="5">
    <location>
        <begin position="124"/>
        <end position="238"/>
    </location>
</feature>
<dbReference type="EMBL" id="KK198755">
    <property type="protein sequence ID" value="KCW79713.1"/>
    <property type="molecule type" value="Genomic_DNA"/>
</dbReference>
<organism evidence="7">
    <name type="scientific">Eucalyptus grandis</name>
    <name type="common">Flooded gum</name>
    <dbReference type="NCBI Taxonomy" id="71139"/>
    <lineage>
        <taxon>Eukaryota</taxon>
        <taxon>Viridiplantae</taxon>
        <taxon>Streptophyta</taxon>
        <taxon>Embryophyta</taxon>
        <taxon>Tracheophyta</taxon>
        <taxon>Spermatophyta</taxon>
        <taxon>Magnoliopsida</taxon>
        <taxon>eudicotyledons</taxon>
        <taxon>Gunneridae</taxon>
        <taxon>Pentapetalae</taxon>
        <taxon>rosids</taxon>
        <taxon>malvids</taxon>
        <taxon>Myrtales</taxon>
        <taxon>Myrtaceae</taxon>
        <taxon>Myrtoideae</taxon>
        <taxon>Eucalypteae</taxon>
        <taxon>Eucalyptus</taxon>
    </lineage>
</organism>
<dbReference type="STRING" id="71139.A0A059CMM2"/>
<dbReference type="GO" id="GO:0005737">
    <property type="term" value="C:cytoplasm"/>
    <property type="evidence" value="ECO:0007669"/>
    <property type="project" value="EnsemblPlants"/>
</dbReference>
<keyword evidence="2 4" id="KW-0863">Zinc-finger</keyword>